<dbReference type="PROSITE" id="PS51375">
    <property type="entry name" value="PPR"/>
    <property type="match status" value="1"/>
</dbReference>
<evidence type="ECO:0000256" key="2">
    <source>
        <dbReference type="PROSITE-ProRule" id="PRU00708"/>
    </source>
</evidence>
<dbReference type="GO" id="GO:0003723">
    <property type="term" value="F:RNA binding"/>
    <property type="evidence" value="ECO:0007669"/>
    <property type="project" value="InterPro"/>
</dbReference>
<dbReference type="InterPro" id="IPR002885">
    <property type="entry name" value="PPR_rpt"/>
</dbReference>
<reference evidence="4 5" key="1">
    <citation type="journal article" date="2020" name="IScience">
        <title>Genome Sequencing of the Endangered Kingdonia uniflora (Circaeasteraceae, Ranunculales) Reveals Potential Mechanisms of Evolutionary Specialization.</title>
        <authorList>
            <person name="Sun Y."/>
            <person name="Deng T."/>
            <person name="Zhang A."/>
            <person name="Moore M.J."/>
            <person name="Landis J.B."/>
            <person name="Lin N."/>
            <person name="Zhang H."/>
            <person name="Zhang X."/>
            <person name="Huang J."/>
            <person name="Zhang X."/>
            <person name="Sun H."/>
            <person name="Wang H."/>
        </authorList>
    </citation>
    <scope>NUCLEOTIDE SEQUENCE [LARGE SCALE GENOMIC DNA]</scope>
    <source>
        <strain evidence="4">TB1705</strain>
        <tissue evidence="4">Leaf</tissue>
    </source>
</reference>
<dbReference type="GO" id="GO:0009451">
    <property type="term" value="P:RNA modification"/>
    <property type="evidence" value="ECO:0007669"/>
    <property type="project" value="InterPro"/>
</dbReference>
<evidence type="ECO:0000313" key="5">
    <source>
        <dbReference type="Proteomes" id="UP000541444"/>
    </source>
</evidence>
<dbReference type="Gene3D" id="1.25.40.10">
    <property type="entry name" value="Tetratricopeptide repeat domain"/>
    <property type="match status" value="1"/>
</dbReference>
<feature type="transmembrane region" description="Helical" evidence="3">
    <location>
        <begin position="12"/>
        <end position="32"/>
    </location>
</feature>
<dbReference type="InterPro" id="IPR011990">
    <property type="entry name" value="TPR-like_helical_dom_sf"/>
</dbReference>
<evidence type="ECO:0008006" key="6">
    <source>
        <dbReference type="Google" id="ProtNLM"/>
    </source>
</evidence>
<dbReference type="Pfam" id="PF20431">
    <property type="entry name" value="E_motif"/>
    <property type="match status" value="1"/>
</dbReference>
<dbReference type="NCBIfam" id="TIGR00756">
    <property type="entry name" value="PPR"/>
    <property type="match status" value="1"/>
</dbReference>
<comment type="caution">
    <text evidence="4">The sequence shown here is derived from an EMBL/GenBank/DDBJ whole genome shotgun (WGS) entry which is preliminary data.</text>
</comment>
<gene>
    <name evidence="4" type="ORF">GIB67_038752</name>
</gene>
<evidence type="ECO:0000256" key="3">
    <source>
        <dbReference type="SAM" id="Phobius"/>
    </source>
</evidence>
<name>A0A7J7NST2_9MAGN</name>
<dbReference type="InterPro" id="IPR046960">
    <property type="entry name" value="PPR_At4g14850-like_plant"/>
</dbReference>
<dbReference type="Proteomes" id="UP000541444">
    <property type="component" value="Unassembled WGS sequence"/>
</dbReference>
<dbReference type="AlphaFoldDB" id="A0A7J7NST2"/>
<protein>
    <recommendedName>
        <fullName evidence="6">Pentatricopeptide repeat-containing protein</fullName>
    </recommendedName>
</protein>
<keyword evidence="3" id="KW-0472">Membrane</keyword>
<keyword evidence="5" id="KW-1185">Reference proteome</keyword>
<proteinExistence type="predicted"/>
<evidence type="ECO:0000313" key="4">
    <source>
        <dbReference type="EMBL" id="KAF6170219.1"/>
    </source>
</evidence>
<dbReference type="InterPro" id="IPR046848">
    <property type="entry name" value="E_motif"/>
</dbReference>
<keyword evidence="3" id="KW-1133">Transmembrane helix</keyword>
<organism evidence="4 5">
    <name type="scientific">Kingdonia uniflora</name>
    <dbReference type="NCBI Taxonomy" id="39325"/>
    <lineage>
        <taxon>Eukaryota</taxon>
        <taxon>Viridiplantae</taxon>
        <taxon>Streptophyta</taxon>
        <taxon>Embryophyta</taxon>
        <taxon>Tracheophyta</taxon>
        <taxon>Spermatophyta</taxon>
        <taxon>Magnoliopsida</taxon>
        <taxon>Ranunculales</taxon>
        <taxon>Circaeasteraceae</taxon>
        <taxon>Kingdonia</taxon>
    </lineage>
</organism>
<keyword evidence="1" id="KW-0677">Repeat</keyword>
<dbReference type="EMBL" id="JACGCM010000601">
    <property type="protein sequence ID" value="KAF6170219.1"/>
    <property type="molecule type" value="Genomic_DNA"/>
</dbReference>
<sequence length="220" mass="24916">MQISRVEHDYVTVIMVLAAYANFGAVGLGIWVHRLVLRNSIIVGFAINGLAEEAFEYFSTMQKEGFSPNGDSFTGALTVCCHAGLVEKRFQLYDTMTKKERIRPSIKHYGCLVDLLGHGRRLEDAFRVIRIEIDPNCASNYVLLSNMYDADEKWDSVKKVRKKMKVFGIAKKPGFSVLEINCSIHEFVAGDTFHIYSEKIYEVPDQLVVVAYFPDSTKKS</sequence>
<dbReference type="OrthoDB" id="185373at2759"/>
<dbReference type="PANTHER" id="PTHR47926:SF510">
    <property type="entry name" value="PENTATRICOPEPTIDE REPEAT-CONTAINING PROTEIN"/>
    <property type="match status" value="1"/>
</dbReference>
<dbReference type="PANTHER" id="PTHR47926">
    <property type="entry name" value="PENTATRICOPEPTIDE REPEAT-CONTAINING PROTEIN"/>
    <property type="match status" value="1"/>
</dbReference>
<evidence type="ECO:0000256" key="1">
    <source>
        <dbReference type="ARBA" id="ARBA00022737"/>
    </source>
</evidence>
<keyword evidence="3" id="KW-0812">Transmembrane</keyword>
<feature type="repeat" description="PPR" evidence="2">
    <location>
        <begin position="34"/>
        <end position="68"/>
    </location>
</feature>
<dbReference type="Pfam" id="PF13041">
    <property type="entry name" value="PPR_2"/>
    <property type="match status" value="1"/>
</dbReference>
<accession>A0A7J7NST2</accession>